<reference evidence="3 4" key="1">
    <citation type="submission" date="2017-04" db="EMBL/GenBank/DDBJ databases">
        <authorList>
            <person name="Afonso C.L."/>
            <person name="Miller P.J."/>
            <person name="Scott M.A."/>
            <person name="Spackman E."/>
            <person name="Goraichik I."/>
            <person name="Dimitrov K.M."/>
            <person name="Suarez D.L."/>
            <person name="Swayne D.E."/>
        </authorList>
    </citation>
    <scope>NUCLEOTIDE SEQUENCE [LARGE SCALE GENOMIC DNA]</scope>
    <source>
        <strain evidence="3 4">DSM 13146</strain>
    </source>
</reference>
<dbReference type="InterPro" id="IPR023393">
    <property type="entry name" value="START-like_dom_sf"/>
</dbReference>
<protein>
    <submittedName>
        <fullName evidence="3">Ligand-binding SRPBCC domain-containing protein</fullName>
    </submittedName>
</protein>
<dbReference type="InterPro" id="IPR005031">
    <property type="entry name" value="COQ10_START"/>
</dbReference>
<sequence length="167" mass="19086">MRIHHFETRILLPASPAHVFPFFADAANLERITPPELSFRILTELPIAMAEGTLIDYKLRLFGVPFRWKTRIRKWAPPRCFVDEQIRGPYRLWVHTHTFEPRPQGTLMTDRVRYALPLYPLGEMGAPAIHRLIQWIFWYRARALVGLIPEVGPPSDGVSAPGGHGGA</sequence>
<evidence type="ECO:0000259" key="2">
    <source>
        <dbReference type="Pfam" id="PF03364"/>
    </source>
</evidence>
<dbReference type="EMBL" id="FWXF01000014">
    <property type="protein sequence ID" value="SMC25655.1"/>
    <property type="molecule type" value="Genomic_DNA"/>
</dbReference>
<evidence type="ECO:0000313" key="3">
    <source>
        <dbReference type="EMBL" id="SMC25655.1"/>
    </source>
</evidence>
<accession>A0A1W1XP76</accession>
<comment type="similarity">
    <text evidence="1">Belongs to the ribosome association toxin RatA family.</text>
</comment>
<gene>
    <name evidence="3" type="ORF">SAMN02746041_02406</name>
</gene>
<dbReference type="CDD" id="cd07820">
    <property type="entry name" value="SRPBCC_3"/>
    <property type="match status" value="1"/>
</dbReference>
<dbReference type="OrthoDB" id="9801773at2"/>
<dbReference type="AlphaFoldDB" id="A0A1W1XP76"/>
<evidence type="ECO:0000256" key="1">
    <source>
        <dbReference type="ARBA" id="ARBA00008918"/>
    </source>
</evidence>
<dbReference type="Pfam" id="PF03364">
    <property type="entry name" value="Polyketide_cyc"/>
    <property type="match status" value="1"/>
</dbReference>
<proteinExistence type="inferred from homology"/>
<dbReference type="STRING" id="1121390.SAMN02746041_02406"/>
<organism evidence="3 4">
    <name type="scientific">Desulfacinum hydrothermale DSM 13146</name>
    <dbReference type="NCBI Taxonomy" id="1121390"/>
    <lineage>
        <taxon>Bacteria</taxon>
        <taxon>Pseudomonadati</taxon>
        <taxon>Thermodesulfobacteriota</taxon>
        <taxon>Syntrophobacteria</taxon>
        <taxon>Syntrophobacterales</taxon>
        <taxon>Syntrophobacteraceae</taxon>
        <taxon>Desulfacinum</taxon>
    </lineage>
</organism>
<feature type="domain" description="Coenzyme Q-binding protein COQ10 START" evidence="2">
    <location>
        <begin position="12"/>
        <end position="124"/>
    </location>
</feature>
<evidence type="ECO:0000313" key="4">
    <source>
        <dbReference type="Proteomes" id="UP000192783"/>
    </source>
</evidence>
<dbReference type="Gene3D" id="3.30.530.20">
    <property type="match status" value="1"/>
</dbReference>
<dbReference type="RefSeq" id="WP_084058133.1">
    <property type="nucleotide sequence ID" value="NZ_FWXF01000014.1"/>
</dbReference>
<dbReference type="Proteomes" id="UP000192783">
    <property type="component" value="Unassembled WGS sequence"/>
</dbReference>
<dbReference type="SUPFAM" id="SSF55961">
    <property type="entry name" value="Bet v1-like"/>
    <property type="match status" value="1"/>
</dbReference>
<name>A0A1W1XP76_9BACT</name>
<keyword evidence="4" id="KW-1185">Reference proteome</keyword>